<reference evidence="2 3" key="1">
    <citation type="submission" date="2016-10" db="EMBL/GenBank/DDBJ databases">
        <authorList>
            <person name="de Groot N.N."/>
        </authorList>
    </citation>
    <scope>NUCLEOTIDE SEQUENCE [LARGE SCALE GENOMIC DNA]</scope>
    <source>
        <strain evidence="2 3">DSM 45514</strain>
    </source>
</reference>
<gene>
    <name evidence="2" type="ORF">SAMN04488112_11534</name>
</gene>
<accession>A0A1G6P3V8</accession>
<organism evidence="2 3">
    <name type="scientific">Melghirimyces thermohalophilus</name>
    <dbReference type="NCBI Taxonomy" id="1236220"/>
    <lineage>
        <taxon>Bacteria</taxon>
        <taxon>Bacillati</taxon>
        <taxon>Bacillota</taxon>
        <taxon>Bacilli</taxon>
        <taxon>Bacillales</taxon>
        <taxon>Thermoactinomycetaceae</taxon>
        <taxon>Melghirimyces</taxon>
    </lineage>
</organism>
<dbReference type="EMBL" id="FMZA01000015">
    <property type="protein sequence ID" value="SDC74186.1"/>
    <property type="molecule type" value="Genomic_DNA"/>
</dbReference>
<evidence type="ECO:0000313" key="2">
    <source>
        <dbReference type="EMBL" id="SDC74186.1"/>
    </source>
</evidence>
<dbReference type="RefSeq" id="WP_091571182.1">
    <property type="nucleotide sequence ID" value="NZ_FMZA01000015.1"/>
</dbReference>
<dbReference type="AlphaFoldDB" id="A0A1G6P3V8"/>
<protein>
    <submittedName>
        <fullName evidence="2">Uncharacterized protein</fullName>
    </submittedName>
</protein>
<dbReference type="Proteomes" id="UP000199387">
    <property type="component" value="Unassembled WGS sequence"/>
</dbReference>
<sequence length="89" mass="10350">MNIEKEPLRQLIRQMVREEWERIRREGNHIHPVAESGRAAPPHRAVFGSPQPAPKKKGRNRRKPTEKNTPLIPDLLVDPPPYFPGHDCY</sequence>
<keyword evidence="3" id="KW-1185">Reference proteome</keyword>
<proteinExistence type="predicted"/>
<feature type="compositionally biased region" description="Basic residues" evidence="1">
    <location>
        <begin position="54"/>
        <end position="64"/>
    </location>
</feature>
<feature type="region of interest" description="Disordered" evidence="1">
    <location>
        <begin position="27"/>
        <end position="89"/>
    </location>
</feature>
<name>A0A1G6P3V8_9BACL</name>
<evidence type="ECO:0000313" key="3">
    <source>
        <dbReference type="Proteomes" id="UP000199387"/>
    </source>
</evidence>
<dbReference type="STRING" id="1236220.SAMN04488112_11534"/>
<evidence type="ECO:0000256" key="1">
    <source>
        <dbReference type="SAM" id="MobiDB-lite"/>
    </source>
</evidence>